<dbReference type="SMART" id="SM00065">
    <property type="entry name" value="GAF"/>
    <property type="match status" value="1"/>
</dbReference>
<feature type="transmembrane region" description="Helical" evidence="2">
    <location>
        <begin position="65"/>
        <end position="86"/>
    </location>
</feature>
<dbReference type="EMBL" id="SIJK02000004">
    <property type="protein sequence ID" value="MBP1464773.1"/>
    <property type="molecule type" value="Genomic_DNA"/>
</dbReference>
<dbReference type="Pfam" id="PF13487">
    <property type="entry name" value="HD_5"/>
    <property type="match status" value="1"/>
</dbReference>
<organism evidence="6 7">
    <name type="scientific">Candidatus Chloroploca mongolica</name>
    <dbReference type="NCBI Taxonomy" id="2528176"/>
    <lineage>
        <taxon>Bacteria</taxon>
        <taxon>Bacillati</taxon>
        <taxon>Chloroflexota</taxon>
        <taxon>Chloroflexia</taxon>
        <taxon>Chloroflexales</taxon>
        <taxon>Chloroflexineae</taxon>
        <taxon>Oscillochloridaceae</taxon>
        <taxon>Candidatus Chloroploca</taxon>
    </lineage>
</organism>
<dbReference type="CDD" id="cd00077">
    <property type="entry name" value="HDc"/>
    <property type="match status" value="1"/>
</dbReference>
<sequence length="841" mass="95012">MAGKREKPTQEAHEHHRFDQDRGPPLWHQALWIGGIYFVVSFAWIILSDWILLRLVLNEQTLIQVSMLKGLGFISITTILITFLALRLTRTIKQTTRLYELLFAVNRAIIYERNPTTIAQQACRIAAERGGFQLAWVALIDGETSRIYPLAAWGRTAFLDQLVLDTTDDAHMTSPLGMALRSGEPRICVDVQTADYMALWRTRYEAHGLRSSAAFPLWVEEKIVGAFCCYVDQPRTFSPEELSLLTVFADDLAFAIESAYRERERRNAVEALERSERRFRTLAEYAPDAIYRLSLHPHRFTEYISPAISSITGYTPEDYYRDPNLCIDIVHPDDRPHFEAMLNSQARTDGPLTLRWLHKNGAIIWIEQHHTRIYDKQGHFAALEGVARDITARIEAQAILERYRLLSENMHDIVLFVRKADRRIIEANAAAEEVYGYSRTRLLQCTLDDLRAPSTRPTLGGQLAAAASAGLIFETEHQRSDGSTFPVEVSTTSMRYGGESVLLSVIRDLSQRRAAEAQIRLQGEVLAAVANAIVITDTKGTIQWVNPAFTTLTGYPAEEVLGQNPRIFSSGHQDASFYAQLWATILDGTVWQGETINRRRDGTIYAEEQVITPVQMHGNGITHFVAIKQDITERKEAEAALRTAHDALIASYDSTLAGWSQALDLRDRETEGHSSRVTLLTLQLAQALGFNEEELEHVRRGALLHDIGKIGIPDAILHKPGPLTDHEWQIMRRHPEYAYQLLQPIAFLRPALAIPYCHHEHWDGSGYPRGLKGDEIPLAARIFTIVDVWDALTSDRPYRAALSHQAVREYIEAQAGSMFDPWVVKTFLAMLDQAGAPVMVH</sequence>
<keyword evidence="2" id="KW-0812">Transmembrane</keyword>
<dbReference type="InterPro" id="IPR003607">
    <property type="entry name" value="HD/PDEase_dom"/>
</dbReference>
<evidence type="ECO:0000256" key="1">
    <source>
        <dbReference type="SAM" id="MobiDB-lite"/>
    </source>
</evidence>
<dbReference type="SUPFAM" id="SSF109604">
    <property type="entry name" value="HD-domain/PDEase-like"/>
    <property type="match status" value="1"/>
</dbReference>
<dbReference type="InterPro" id="IPR052020">
    <property type="entry name" value="Cyclic_di-GMP/3'3'-cGAMP_PDE"/>
</dbReference>
<proteinExistence type="predicted"/>
<evidence type="ECO:0000256" key="2">
    <source>
        <dbReference type="SAM" id="Phobius"/>
    </source>
</evidence>
<dbReference type="RefSeq" id="WP_135476802.1">
    <property type="nucleotide sequence ID" value="NZ_SIJK02000004.1"/>
</dbReference>
<dbReference type="SMART" id="SM00091">
    <property type="entry name" value="PAS"/>
    <property type="match status" value="3"/>
</dbReference>
<accession>A0ABS4D5S3</accession>
<evidence type="ECO:0000259" key="3">
    <source>
        <dbReference type="PROSITE" id="PS50112"/>
    </source>
</evidence>
<dbReference type="SUPFAM" id="SSF55785">
    <property type="entry name" value="PYP-like sensor domain (PAS domain)"/>
    <property type="match status" value="3"/>
</dbReference>
<feature type="transmembrane region" description="Helical" evidence="2">
    <location>
        <begin position="30"/>
        <end position="53"/>
    </location>
</feature>
<protein>
    <submittedName>
        <fullName evidence="6">PAS domain S-box protein</fullName>
    </submittedName>
</protein>
<dbReference type="Pfam" id="PF08447">
    <property type="entry name" value="PAS_3"/>
    <property type="match status" value="1"/>
</dbReference>
<evidence type="ECO:0000313" key="6">
    <source>
        <dbReference type="EMBL" id="MBP1464773.1"/>
    </source>
</evidence>
<dbReference type="InterPro" id="IPR013655">
    <property type="entry name" value="PAS_fold_3"/>
</dbReference>
<dbReference type="InterPro" id="IPR000014">
    <property type="entry name" value="PAS"/>
</dbReference>
<dbReference type="Pfam" id="PF13426">
    <property type="entry name" value="PAS_9"/>
    <property type="match status" value="1"/>
</dbReference>
<dbReference type="NCBIfam" id="TIGR00229">
    <property type="entry name" value="sensory_box"/>
    <property type="match status" value="3"/>
</dbReference>
<dbReference type="CDD" id="cd00130">
    <property type="entry name" value="PAS"/>
    <property type="match status" value="3"/>
</dbReference>
<dbReference type="Gene3D" id="3.30.450.40">
    <property type="match status" value="1"/>
</dbReference>
<dbReference type="SMART" id="SM00471">
    <property type="entry name" value="HDc"/>
    <property type="match status" value="1"/>
</dbReference>
<dbReference type="Pfam" id="PF00989">
    <property type="entry name" value="PAS"/>
    <property type="match status" value="1"/>
</dbReference>
<feature type="domain" description="PAS" evidence="3">
    <location>
        <begin position="524"/>
        <end position="564"/>
    </location>
</feature>
<feature type="region of interest" description="Disordered" evidence="1">
    <location>
        <begin position="1"/>
        <end position="21"/>
    </location>
</feature>
<evidence type="ECO:0000313" key="7">
    <source>
        <dbReference type="Proteomes" id="UP001193081"/>
    </source>
</evidence>
<dbReference type="PROSITE" id="PS50113">
    <property type="entry name" value="PAC"/>
    <property type="match status" value="3"/>
</dbReference>
<comment type="caution">
    <text evidence="6">The sequence shown here is derived from an EMBL/GenBank/DDBJ whole genome shotgun (WGS) entry which is preliminary data.</text>
</comment>
<dbReference type="Gene3D" id="1.10.3210.10">
    <property type="entry name" value="Hypothetical protein af1432"/>
    <property type="match status" value="1"/>
</dbReference>
<dbReference type="Proteomes" id="UP001193081">
    <property type="component" value="Unassembled WGS sequence"/>
</dbReference>
<dbReference type="InterPro" id="IPR035965">
    <property type="entry name" value="PAS-like_dom_sf"/>
</dbReference>
<name>A0ABS4D5S3_9CHLR</name>
<dbReference type="PROSITE" id="PS50112">
    <property type="entry name" value="PAS"/>
    <property type="match status" value="2"/>
</dbReference>
<feature type="domain" description="PAS" evidence="3">
    <location>
        <begin position="275"/>
        <end position="349"/>
    </location>
</feature>
<keyword evidence="2" id="KW-1133">Transmembrane helix</keyword>
<dbReference type="InterPro" id="IPR000700">
    <property type="entry name" value="PAS-assoc_C"/>
</dbReference>
<feature type="domain" description="PAC" evidence="4">
    <location>
        <begin position="471"/>
        <end position="521"/>
    </location>
</feature>
<dbReference type="PANTHER" id="PTHR45228:SF1">
    <property type="entry name" value="CYCLIC DI-GMP PHOSPHODIESTERASE TM_0186"/>
    <property type="match status" value="1"/>
</dbReference>
<feature type="domain" description="PAC" evidence="4">
    <location>
        <begin position="591"/>
        <end position="643"/>
    </location>
</feature>
<keyword evidence="2" id="KW-0472">Membrane</keyword>
<dbReference type="Gene3D" id="3.30.450.20">
    <property type="entry name" value="PAS domain"/>
    <property type="match status" value="3"/>
</dbReference>
<dbReference type="Pfam" id="PF13185">
    <property type="entry name" value="GAF_2"/>
    <property type="match status" value="1"/>
</dbReference>
<dbReference type="InterPro" id="IPR037522">
    <property type="entry name" value="HD_GYP_dom"/>
</dbReference>
<dbReference type="PANTHER" id="PTHR45228">
    <property type="entry name" value="CYCLIC DI-GMP PHOSPHODIESTERASE TM_0186-RELATED"/>
    <property type="match status" value="1"/>
</dbReference>
<dbReference type="PROSITE" id="PS51832">
    <property type="entry name" value="HD_GYP"/>
    <property type="match status" value="1"/>
</dbReference>
<dbReference type="SUPFAM" id="SSF55781">
    <property type="entry name" value="GAF domain-like"/>
    <property type="match status" value="1"/>
</dbReference>
<feature type="domain" description="HD-GYP" evidence="5">
    <location>
        <begin position="648"/>
        <end position="841"/>
    </location>
</feature>
<reference evidence="6 7" key="1">
    <citation type="submission" date="2021-03" db="EMBL/GenBank/DDBJ databases">
        <authorList>
            <person name="Grouzdev D.S."/>
        </authorList>
    </citation>
    <scope>NUCLEOTIDE SEQUENCE [LARGE SCALE GENOMIC DNA]</scope>
    <source>
        <strain evidence="6 7">M50-1</strain>
    </source>
</reference>
<dbReference type="InterPro" id="IPR013767">
    <property type="entry name" value="PAS_fold"/>
</dbReference>
<dbReference type="InterPro" id="IPR029016">
    <property type="entry name" value="GAF-like_dom_sf"/>
</dbReference>
<keyword evidence="7" id="KW-1185">Reference proteome</keyword>
<feature type="domain" description="PAC" evidence="4">
    <location>
        <begin position="350"/>
        <end position="402"/>
    </location>
</feature>
<evidence type="ECO:0000259" key="5">
    <source>
        <dbReference type="PROSITE" id="PS51832"/>
    </source>
</evidence>
<evidence type="ECO:0000259" key="4">
    <source>
        <dbReference type="PROSITE" id="PS50113"/>
    </source>
</evidence>
<dbReference type="InterPro" id="IPR001610">
    <property type="entry name" value="PAC"/>
</dbReference>
<dbReference type="InterPro" id="IPR003018">
    <property type="entry name" value="GAF"/>
</dbReference>
<dbReference type="SMART" id="SM00086">
    <property type="entry name" value="PAC"/>
    <property type="match status" value="4"/>
</dbReference>
<gene>
    <name evidence="6" type="ORF">EYB53_003520</name>
</gene>